<name>A0A846QKU2_9BACT</name>
<evidence type="ECO:0000256" key="6">
    <source>
        <dbReference type="SAM" id="Phobius"/>
    </source>
</evidence>
<keyword evidence="2" id="KW-1003">Cell membrane</keyword>
<dbReference type="PANTHER" id="PTHR30086:SF20">
    <property type="entry name" value="ARGININE EXPORTER PROTEIN ARGO-RELATED"/>
    <property type="match status" value="1"/>
</dbReference>
<feature type="transmembrane region" description="Helical" evidence="6">
    <location>
        <begin position="70"/>
        <end position="89"/>
    </location>
</feature>
<evidence type="ECO:0000256" key="4">
    <source>
        <dbReference type="ARBA" id="ARBA00022989"/>
    </source>
</evidence>
<evidence type="ECO:0000256" key="5">
    <source>
        <dbReference type="ARBA" id="ARBA00023136"/>
    </source>
</evidence>
<dbReference type="Pfam" id="PF01810">
    <property type="entry name" value="LysE"/>
    <property type="match status" value="1"/>
</dbReference>
<comment type="subcellular location">
    <subcellularLocation>
        <location evidence="1">Cell membrane</location>
        <topology evidence="1">Multi-pass membrane protein</topology>
    </subcellularLocation>
</comment>
<evidence type="ECO:0000256" key="2">
    <source>
        <dbReference type="ARBA" id="ARBA00022475"/>
    </source>
</evidence>
<evidence type="ECO:0000313" key="7">
    <source>
        <dbReference type="EMBL" id="NJB66803.1"/>
    </source>
</evidence>
<dbReference type="InterPro" id="IPR001123">
    <property type="entry name" value="LeuE-type"/>
</dbReference>
<protein>
    <submittedName>
        <fullName evidence="7">L-lysine exporter family protein LysE/ArgO</fullName>
    </submittedName>
</protein>
<gene>
    <name evidence="7" type="ORF">GGQ74_000443</name>
</gene>
<keyword evidence="4 6" id="KW-1133">Transmembrane helix</keyword>
<proteinExistence type="predicted"/>
<dbReference type="PANTHER" id="PTHR30086">
    <property type="entry name" value="ARGININE EXPORTER PROTEIN ARGO"/>
    <property type="match status" value="1"/>
</dbReference>
<dbReference type="Proteomes" id="UP000580856">
    <property type="component" value="Unassembled WGS sequence"/>
</dbReference>
<feature type="transmembrane region" description="Helical" evidence="6">
    <location>
        <begin position="109"/>
        <end position="133"/>
    </location>
</feature>
<sequence>MQIALLCSMCDALLITIGVSGVGTLVVQNPGLASFAAWGGAAFLAWYGFGSLRSAFSGAAMDLEEGQARSLRSVLLATLGVTFLNPHTYLDTIVLLGSIGGQFPGHGRFLFGAGAVSASLIWFFTLSFGARLLAPLFRNPKAWQVLDLIICSIMWAIAASLIRGQLAA</sequence>
<dbReference type="GO" id="GO:0005886">
    <property type="term" value="C:plasma membrane"/>
    <property type="evidence" value="ECO:0007669"/>
    <property type="project" value="UniProtKB-SubCell"/>
</dbReference>
<reference evidence="7 8" key="1">
    <citation type="submission" date="2020-03" db="EMBL/GenBank/DDBJ databases">
        <title>Genomic Encyclopedia of Type Strains, Phase IV (KMG-IV): sequencing the most valuable type-strain genomes for metagenomic binning, comparative biology and taxonomic classification.</title>
        <authorList>
            <person name="Goeker M."/>
        </authorList>
    </citation>
    <scope>NUCLEOTIDE SEQUENCE [LARGE SCALE GENOMIC DNA]</scope>
    <source>
        <strain evidence="7 8">DSM 24233</strain>
    </source>
</reference>
<evidence type="ECO:0000256" key="1">
    <source>
        <dbReference type="ARBA" id="ARBA00004651"/>
    </source>
</evidence>
<keyword evidence="5 6" id="KW-0472">Membrane</keyword>
<evidence type="ECO:0000313" key="8">
    <source>
        <dbReference type="Proteomes" id="UP000580856"/>
    </source>
</evidence>
<keyword evidence="3 6" id="KW-0812">Transmembrane</keyword>
<feature type="transmembrane region" description="Helical" evidence="6">
    <location>
        <begin position="31"/>
        <end position="49"/>
    </location>
</feature>
<accession>A0A846QKU2</accession>
<feature type="transmembrane region" description="Helical" evidence="6">
    <location>
        <begin position="145"/>
        <end position="162"/>
    </location>
</feature>
<keyword evidence="8" id="KW-1185">Reference proteome</keyword>
<comment type="caution">
    <text evidence="7">The sequence shown here is derived from an EMBL/GenBank/DDBJ whole genome shotgun (WGS) entry which is preliminary data.</text>
</comment>
<dbReference type="GO" id="GO:0015171">
    <property type="term" value="F:amino acid transmembrane transporter activity"/>
    <property type="evidence" value="ECO:0007669"/>
    <property type="project" value="TreeGrafter"/>
</dbReference>
<dbReference type="AlphaFoldDB" id="A0A846QKU2"/>
<evidence type="ECO:0000256" key="3">
    <source>
        <dbReference type="ARBA" id="ARBA00022692"/>
    </source>
</evidence>
<dbReference type="EMBL" id="JAATJA010000001">
    <property type="protein sequence ID" value="NJB66803.1"/>
    <property type="molecule type" value="Genomic_DNA"/>
</dbReference>
<organism evidence="7 8">
    <name type="scientific">Desulfobaculum xiamenense</name>
    <dbReference type="NCBI Taxonomy" id="995050"/>
    <lineage>
        <taxon>Bacteria</taxon>
        <taxon>Pseudomonadati</taxon>
        <taxon>Thermodesulfobacteriota</taxon>
        <taxon>Desulfovibrionia</taxon>
        <taxon>Desulfovibrionales</taxon>
        <taxon>Desulfovibrionaceae</taxon>
        <taxon>Desulfobaculum</taxon>
    </lineage>
</organism>